<organism evidence="1 2">
    <name type="scientific">Rhabditophanes sp. KR3021</name>
    <dbReference type="NCBI Taxonomy" id="114890"/>
    <lineage>
        <taxon>Eukaryota</taxon>
        <taxon>Metazoa</taxon>
        <taxon>Ecdysozoa</taxon>
        <taxon>Nematoda</taxon>
        <taxon>Chromadorea</taxon>
        <taxon>Rhabditida</taxon>
        <taxon>Tylenchina</taxon>
        <taxon>Panagrolaimomorpha</taxon>
        <taxon>Strongyloidoidea</taxon>
        <taxon>Alloionematidae</taxon>
        <taxon>Rhabditophanes</taxon>
    </lineage>
</organism>
<accession>A0AC35U472</accession>
<name>A0AC35U472_9BILA</name>
<sequence>MAEGCCANCFLFIVYCFCPCLAVLMDRGCTDAFWINVLCWILGIIPSYIHGAWVIWFQEKPHHHHVHTQYVTHQIHTHIPPPAQYVVRETVVHQPIVPHHQHHQHHHHHREVIDCAPPQYIIPQQPANTLIVTKH</sequence>
<proteinExistence type="predicted"/>
<dbReference type="Proteomes" id="UP000095286">
    <property type="component" value="Unplaced"/>
</dbReference>
<evidence type="ECO:0000313" key="1">
    <source>
        <dbReference type="Proteomes" id="UP000095286"/>
    </source>
</evidence>
<reference evidence="2" key="1">
    <citation type="submission" date="2016-11" db="UniProtKB">
        <authorList>
            <consortium name="WormBaseParasite"/>
        </authorList>
    </citation>
    <scope>IDENTIFICATION</scope>
    <source>
        <strain evidence="2">KR3021</strain>
    </source>
</reference>
<evidence type="ECO:0000313" key="2">
    <source>
        <dbReference type="WBParaSite" id="RSKR_0000737250.1"/>
    </source>
</evidence>
<protein>
    <submittedName>
        <fullName evidence="2">UPF0057-domain-containing protein</fullName>
    </submittedName>
</protein>
<dbReference type="WBParaSite" id="RSKR_0000737250.1">
    <property type="protein sequence ID" value="RSKR_0000737250.1"/>
    <property type="gene ID" value="RSKR_0000737250"/>
</dbReference>